<evidence type="ECO:0000256" key="1">
    <source>
        <dbReference type="ARBA" id="ARBA00022737"/>
    </source>
</evidence>
<evidence type="ECO:0000313" key="3">
    <source>
        <dbReference type="EMBL" id="KAJ3442427.1"/>
    </source>
</evidence>
<gene>
    <name evidence="3" type="ORF">M0812_12162</name>
</gene>
<proteinExistence type="predicted"/>
<comment type="caution">
    <text evidence="3">The sequence shown here is derived from an EMBL/GenBank/DDBJ whole genome shotgun (WGS) entry which is preliminary data.</text>
</comment>
<evidence type="ECO:0000313" key="4">
    <source>
        <dbReference type="Proteomes" id="UP001146793"/>
    </source>
</evidence>
<name>A0AAV7ZPJ8_9EUKA</name>
<accession>A0AAV7ZPJ8</accession>
<dbReference type="EMBL" id="JANTQA010000026">
    <property type="protein sequence ID" value="KAJ3442427.1"/>
    <property type="molecule type" value="Genomic_DNA"/>
</dbReference>
<dbReference type="Pfam" id="PF13540">
    <property type="entry name" value="RCC1_2"/>
    <property type="match status" value="1"/>
</dbReference>
<dbReference type="InterPro" id="IPR009091">
    <property type="entry name" value="RCC1/BLIP-II"/>
</dbReference>
<sequence>MKSVHSGYYHFFAMSNEDQPKIYGWGRNNYNQIGMNSQNSKVHTPTLAEGIENLTIHQVYPARLCSFFLNRETNTLYGSGSNSNGNLGVENPLKLTTVCKLHENVTKVFTGHADHSFIIKTDGKLYGFGSNYHGELGNDRLCAQRTPLEIKLEFPLCKIKKIIISFQFSAILTTDGRLFVSGLARSIGFDTDLTKFTQYPQFQNKKNFITDAASGDGFISFITRDKEVWVGDLGKLLSNGYFSDCKIKNITVYKILIETRIGKSFDLIRNYLEENYQSKEIEDLLMWVYCDEMRNSKRMKEILNHFGIENPQETKLLKNDLKKLLFDEETSDFKLVVKIEDGDDDEEELHIHKFILTARCDTDQEFVKEEFEDIVEYYQLNPQIPILEIFVKCSNKAVF</sequence>
<dbReference type="Gene3D" id="3.30.710.10">
    <property type="entry name" value="Potassium Channel Kv1.1, Chain A"/>
    <property type="match status" value="1"/>
</dbReference>
<dbReference type="Pfam" id="PF00415">
    <property type="entry name" value="RCC1"/>
    <property type="match status" value="1"/>
</dbReference>
<dbReference type="PROSITE" id="PS50012">
    <property type="entry name" value="RCC1_3"/>
    <property type="match status" value="2"/>
</dbReference>
<reference evidence="3" key="1">
    <citation type="submission" date="2022-08" db="EMBL/GenBank/DDBJ databases">
        <title>Novel sulphate-reducing endosymbionts in the free-living metamonad Anaeramoeba.</title>
        <authorList>
            <person name="Jerlstrom-Hultqvist J."/>
            <person name="Cepicka I."/>
            <person name="Gallot-Lavallee L."/>
            <person name="Salas-Leiva D."/>
            <person name="Curtis B.A."/>
            <person name="Zahonova K."/>
            <person name="Pipaliya S."/>
            <person name="Dacks J."/>
            <person name="Roger A.J."/>
        </authorList>
    </citation>
    <scope>NUCLEOTIDE SEQUENCE</scope>
    <source>
        <strain evidence="3">Busselton2</strain>
    </source>
</reference>
<evidence type="ECO:0000256" key="2">
    <source>
        <dbReference type="PROSITE-ProRule" id="PRU00235"/>
    </source>
</evidence>
<keyword evidence="1" id="KW-0677">Repeat</keyword>
<dbReference type="PANTHER" id="PTHR22872">
    <property type="entry name" value="BTK-BINDING PROTEIN-RELATED"/>
    <property type="match status" value="1"/>
</dbReference>
<dbReference type="SUPFAM" id="SSF50985">
    <property type="entry name" value="RCC1/BLIP-II"/>
    <property type="match status" value="1"/>
</dbReference>
<feature type="repeat" description="RCC1" evidence="2">
    <location>
        <begin position="20"/>
        <end position="72"/>
    </location>
</feature>
<dbReference type="InterPro" id="IPR000408">
    <property type="entry name" value="Reg_chr_condens"/>
</dbReference>
<dbReference type="InterPro" id="IPR051625">
    <property type="entry name" value="Signaling_Regulatory_Domain"/>
</dbReference>
<organism evidence="3 4">
    <name type="scientific">Anaeramoeba flamelloides</name>
    <dbReference type="NCBI Taxonomy" id="1746091"/>
    <lineage>
        <taxon>Eukaryota</taxon>
        <taxon>Metamonada</taxon>
        <taxon>Anaeramoebidae</taxon>
        <taxon>Anaeramoeba</taxon>
    </lineage>
</organism>
<dbReference type="AlphaFoldDB" id="A0AAV7ZPJ8"/>
<feature type="repeat" description="RCC1" evidence="2">
    <location>
        <begin position="123"/>
        <end position="175"/>
    </location>
</feature>
<dbReference type="Proteomes" id="UP001146793">
    <property type="component" value="Unassembled WGS sequence"/>
</dbReference>
<dbReference type="Gene3D" id="2.130.10.30">
    <property type="entry name" value="Regulator of chromosome condensation 1/beta-lactamase-inhibitor protein II"/>
    <property type="match status" value="1"/>
</dbReference>
<dbReference type="InterPro" id="IPR011333">
    <property type="entry name" value="SKP1/BTB/POZ_sf"/>
</dbReference>
<protein>
    <submittedName>
        <fullName evidence="3">Regulator of chromosome condensation</fullName>
    </submittedName>
</protein>